<organism evidence="1">
    <name type="scientific">Eutreptiella gymnastica</name>
    <dbReference type="NCBI Taxonomy" id="73025"/>
    <lineage>
        <taxon>Eukaryota</taxon>
        <taxon>Discoba</taxon>
        <taxon>Euglenozoa</taxon>
        <taxon>Euglenida</taxon>
        <taxon>Spirocuta</taxon>
        <taxon>Euglenophyceae</taxon>
        <taxon>Eutreptiales</taxon>
        <taxon>Eutreptiaceae</taxon>
        <taxon>Eutreptiella</taxon>
    </lineage>
</organism>
<dbReference type="EMBL" id="HBJA01058160">
    <property type="protein sequence ID" value="CAE0809441.1"/>
    <property type="molecule type" value="Transcribed_RNA"/>
</dbReference>
<sequence>MAARKFASANLKLSEQVTKKVTHLQDLQKDLTKCGFEAIRLATAVSEASSGKIRSVHVVHESVLTYLKLLYTLAETCNTAATALTNAVKQKQDIQLLPPDLKVLEHMSNAVQRILECYTMAMHKMPLRLFGNAVAQTIELLTDQCQKVQEASLFNAQLFQTVFETFLQVNDNELDDFMLGKFYECLLECKQLHLRDTYPMAMQQRLPKYADSSLSDWVDVLRQKTRDSLDAPRTPVTPLDQGPGPKGAAFALESETPQDVGSMLKANAAQAKTTLTHLRSFNLWSMWLFGCVADLSALSISSFCSRMLTTPVEERYTKIIHEVLTYMTDPDFQFLEKVCLIQDLIVAICTVPVLLLKEAPEPC</sequence>
<gene>
    <name evidence="1" type="ORF">EGYM00163_LOCUS20573</name>
</gene>
<protein>
    <submittedName>
        <fullName evidence="1">Uncharacterized protein</fullName>
    </submittedName>
</protein>
<proteinExistence type="predicted"/>
<reference evidence="1" key="1">
    <citation type="submission" date="2021-01" db="EMBL/GenBank/DDBJ databases">
        <authorList>
            <person name="Corre E."/>
            <person name="Pelletier E."/>
            <person name="Niang G."/>
            <person name="Scheremetjew M."/>
            <person name="Finn R."/>
            <person name="Kale V."/>
            <person name="Holt S."/>
            <person name="Cochrane G."/>
            <person name="Meng A."/>
            <person name="Brown T."/>
            <person name="Cohen L."/>
        </authorList>
    </citation>
    <scope>NUCLEOTIDE SEQUENCE</scope>
    <source>
        <strain evidence="1">CCMP1594</strain>
    </source>
</reference>
<name>A0A7S4CXG5_9EUGL</name>
<dbReference type="AlphaFoldDB" id="A0A7S4CXG5"/>
<accession>A0A7S4CXG5</accession>
<evidence type="ECO:0000313" key="1">
    <source>
        <dbReference type="EMBL" id="CAE0809441.1"/>
    </source>
</evidence>